<comment type="catalytic activity">
    <reaction evidence="6 7">
        <text>N(6)-[(R)-S(8)-aminomethyldihydrolipoyl]-L-lysyl-[protein] + (6S)-5,6,7,8-tetrahydrofolate = N(6)-[(R)-dihydrolipoyl]-L-lysyl-[protein] + (6R)-5,10-methylene-5,6,7,8-tetrahydrofolate + NH4(+)</text>
        <dbReference type="Rhea" id="RHEA:16945"/>
        <dbReference type="Rhea" id="RHEA-COMP:10475"/>
        <dbReference type="Rhea" id="RHEA-COMP:10492"/>
        <dbReference type="ChEBI" id="CHEBI:15636"/>
        <dbReference type="ChEBI" id="CHEBI:28938"/>
        <dbReference type="ChEBI" id="CHEBI:57453"/>
        <dbReference type="ChEBI" id="CHEBI:83100"/>
        <dbReference type="ChEBI" id="CHEBI:83143"/>
        <dbReference type="EC" id="2.1.2.10"/>
    </reaction>
</comment>
<dbReference type="STRING" id="521045.Kole_1622"/>
<comment type="subunit">
    <text evidence="7">The glycine cleavage system is composed of four proteins: P, T, L and H.</text>
</comment>
<dbReference type="GO" id="GO:0004047">
    <property type="term" value="F:aminomethyltransferase activity"/>
    <property type="evidence" value="ECO:0007669"/>
    <property type="project" value="UniProtKB-UniRule"/>
</dbReference>
<reference evidence="11 12" key="2">
    <citation type="journal article" date="2011" name="J. Bacteriol.">
        <title>Genome Sequence of Kosmotoga olearia Strain TBF 19.5.1, a Thermophilic Bacterium with a Wide Growth Temperature Range, Isolated from the Troll B Oil Platform in the North Sea.</title>
        <authorList>
            <person name="Swithers K.S."/>
            <person name="Dipippo J.L."/>
            <person name="Bruce D.C."/>
            <person name="Detter C."/>
            <person name="Tapia R."/>
            <person name="Han S."/>
            <person name="Goodwin L.A."/>
            <person name="Han J."/>
            <person name="Woyke T."/>
            <person name="Pitluck S."/>
            <person name="Pennacchio L."/>
            <person name="Nolan M."/>
            <person name="Mikhailova N."/>
            <person name="Land M.L."/>
            <person name="Nesbo C.L."/>
            <person name="Gogarten J.P."/>
            <person name="Noll K.M."/>
        </authorList>
    </citation>
    <scope>NUCLEOTIDE SEQUENCE [LARGE SCALE GENOMIC DNA]</scope>
    <source>
        <strain evidence="12">ATCC BAA-1733 / DSM 21960 / TBF 19.5.1</strain>
    </source>
</reference>
<evidence type="ECO:0000256" key="6">
    <source>
        <dbReference type="ARBA" id="ARBA00047665"/>
    </source>
</evidence>
<feature type="domain" description="Aminomethyltransferase C-terminal" evidence="10">
    <location>
        <begin position="284"/>
        <end position="360"/>
    </location>
</feature>
<keyword evidence="12" id="KW-1185">Reference proteome</keyword>
<evidence type="ECO:0000256" key="7">
    <source>
        <dbReference type="HAMAP-Rule" id="MF_00259"/>
    </source>
</evidence>
<sequence>MEKLKRTPLYQEHLRLDAQMVDFAGWEMPVQYTSILDEHNTVRNIAGLFDVSHMGEIEITGPNALIFADYLVTNSVSGLKNGEICYTPMCNENGGVVDDLLVYRFSEDKILFVVNAANTDKDFEWVKKHSARFNVEVKNISSETAQLAFQGPRAEEFLQEIAQVKLSEIPFYHFTEGKVVGIDCIISRTGYTGEDGFELYTSPEGAVPLWRKILEIGAPYGVKPIGLGARDTLRFEACYMLYGNELNDEITPLEAGLKWTVKLDKDFIGKDKLLKQLENGLEYKLRGIELVEKGIPRHGYEVYADGEKIGWVSSGMLSPTLKKPVALAYLKKGYWKRGTEVEIKIRSKMVKAVVTKTPFYRGSVKSKG</sequence>
<dbReference type="PANTHER" id="PTHR43757">
    <property type="entry name" value="AMINOMETHYLTRANSFERASE"/>
    <property type="match status" value="1"/>
</dbReference>
<evidence type="ECO:0000259" key="10">
    <source>
        <dbReference type="Pfam" id="PF08669"/>
    </source>
</evidence>
<dbReference type="InterPro" id="IPR027266">
    <property type="entry name" value="TrmE/GcvT-like"/>
</dbReference>
<dbReference type="GO" id="GO:0008483">
    <property type="term" value="F:transaminase activity"/>
    <property type="evidence" value="ECO:0007669"/>
    <property type="project" value="UniProtKB-KW"/>
</dbReference>
<protein>
    <recommendedName>
        <fullName evidence="2 7">Aminomethyltransferase</fullName>
        <ecNumber evidence="2 7">2.1.2.10</ecNumber>
    </recommendedName>
    <alternativeName>
        <fullName evidence="5 7">Glycine cleavage system T protein</fullName>
    </alternativeName>
</protein>
<dbReference type="Proteomes" id="UP000002382">
    <property type="component" value="Chromosome"/>
</dbReference>
<evidence type="ECO:0000313" key="12">
    <source>
        <dbReference type="Proteomes" id="UP000002382"/>
    </source>
</evidence>
<dbReference type="InterPro" id="IPR022903">
    <property type="entry name" value="GcvT_bac"/>
</dbReference>
<dbReference type="AlphaFoldDB" id="C5CF47"/>
<keyword evidence="4 7" id="KW-0808">Transferase</keyword>
<evidence type="ECO:0000256" key="1">
    <source>
        <dbReference type="ARBA" id="ARBA00008609"/>
    </source>
</evidence>
<dbReference type="Pfam" id="PF08669">
    <property type="entry name" value="GCV_T_C"/>
    <property type="match status" value="1"/>
</dbReference>
<dbReference type="HOGENOM" id="CLU_007884_10_2_0"/>
<dbReference type="RefSeq" id="WP_015868957.1">
    <property type="nucleotide sequence ID" value="NC_012785.1"/>
</dbReference>
<evidence type="ECO:0000256" key="3">
    <source>
        <dbReference type="ARBA" id="ARBA00022576"/>
    </source>
</evidence>
<feature type="binding site" evidence="8">
    <location>
        <position position="198"/>
    </location>
    <ligand>
        <name>substrate</name>
    </ligand>
</feature>
<evidence type="ECO:0000256" key="2">
    <source>
        <dbReference type="ARBA" id="ARBA00012616"/>
    </source>
</evidence>
<dbReference type="Gene3D" id="3.30.1360.120">
    <property type="entry name" value="Probable tRNA modification gtpase trme, domain 1"/>
    <property type="match status" value="1"/>
</dbReference>
<dbReference type="EMBL" id="CP001634">
    <property type="protein sequence ID" value="ACR80312.1"/>
    <property type="molecule type" value="Genomic_DNA"/>
</dbReference>
<dbReference type="GO" id="GO:0005960">
    <property type="term" value="C:glycine cleavage complex"/>
    <property type="evidence" value="ECO:0007669"/>
    <property type="project" value="InterPro"/>
</dbReference>
<evidence type="ECO:0000256" key="4">
    <source>
        <dbReference type="ARBA" id="ARBA00022679"/>
    </source>
</evidence>
<feature type="domain" description="GCVT N-terminal" evidence="9">
    <location>
        <begin position="9"/>
        <end position="265"/>
    </location>
</feature>
<dbReference type="InterPro" id="IPR006223">
    <property type="entry name" value="GcvT"/>
</dbReference>
<dbReference type="SUPFAM" id="SSF103025">
    <property type="entry name" value="Folate-binding domain"/>
    <property type="match status" value="1"/>
</dbReference>
<dbReference type="EC" id="2.1.2.10" evidence="2 7"/>
<evidence type="ECO:0000256" key="5">
    <source>
        <dbReference type="ARBA" id="ARBA00031395"/>
    </source>
</evidence>
<keyword evidence="3 7" id="KW-0032">Aminotransferase</keyword>
<dbReference type="Pfam" id="PF01571">
    <property type="entry name" value="GCV_T"/>
    <property type="match status" value="1"/>
</dbReference>
<reference evidence="11 12" key="1">
    <citation type="submission" date="2009-06" db="EMBL/GenBank/DDBJ databases">
        <title>Complete sequence of Thermotogales bacterium TBF 19.5.1.</title>
        <authorList>
            <consortium name="US DOE Joint Genome Institute"/>
            <person name="Lucas S."/>
            <person name="Copeland A."/>
            <person name="Lapidus A."/>
            <person name="Glavina del Rio T."/>
            <person name="Tice H."/>
            <person name="Bruce D."/>
            <person name="Goodwin L."/>
            <person name="Pitluck S."/>
            <person name="Chertkov O."/>
            <person name="Brettin T."/>
            <person name="Detter J.C."/>
            <person name="Han C."/>
            <person name="Schmutz J."/>
            <person name="Larimer F."/>
            <person name="Land M."/>
            <person name="Hauser L."/>
            <person name="Kyrpides N."/>
            <person name="Ovchinnikova G."/>
            <person name="Noll K."/>
        </authorList>
    </citation>
    <scope>NUCLEOTIDE SEQUENCE [LARGE SCALE GENOMIC DNA]</scope>
    <source>
        <strain evidence="12">ATCC BAA-1733 / DSM 21960 / TBF 19.5.1</strain>
    </source>
</reference>
<dbReference type="KEGG" id="kol:Kole_1622"/>
<dbReference type="SUPFAM" id="SSF101790">
    <property type="entry name" value="Aminomethyltransferase beta-barrel domain"/>
    <property type="match status" value="1"/>
</dbReference>
<evidence type="ECO:0000259" key="9">
    <source>
        <dbReference type="Pfam" id="PF01571"/>
    </source>
</evidence>
<dbReference type="InterPro" id="IPR006222">
    <property type="entry name" value="GCVT_N"/>
</dbReference>
<dbReference type="Gene3D" id="4.10.1250.10">
    <property type="entry name" value="Aminomethyltransferase fragment"/>
    <property type="match status" value="1"/>
</dbReference>
<dbReference type="GO" id="GO:0019464">
    <property type="term" value="P:glycine decarboxylation via glycine cleavage system"/>
    <property type="evidence" value="ECO:0007669"/>
    <property type="project" value="UniProtKB-UniRule"/>
</dbReference>
<dbReference type="Gene3D" id="3.30.70.1400">
    <property type="entry name" value="Aminomethyltransferase beta-barrel domains"/>
    <property type="match status" value="1"/>
</dbReference>
<dbReference type="GO" id="GO:0005829">
    <property type="term" value="C:cytosol"/>
    <property type="evidence" value="ECO:0007669"/>
    <property type="project" value="TreeGrafter"/>
</dbReference>
<name>C5CF47_KOSOT</name>
<comment type="function">
    <text evidence="7">The glycine cleavage system catalyzes the degradation of glycine.</text>
</comment>
<dbReference type="FunFam" id="4.10.1250.10:FF:000001">
    <property type="entry name" value="Aminomethyltransferase"/>
    <property type="match status" value="1"/>
</dbReference>
<organism evidence="11 12">
    <name type="scientific">Kosmotoga olearia (strain ATCC BAA-1733 / DSM 21960 / TBF 19.5.1)</name>
    <dbReference type="NCBI Taxonomy" id="521045"/>
    <lineage>
        <taxon>Bacteria</taxon>
        <taxon>Thermotogati</taxon>
        <taxon>Thermotogota</taxon>
        <taxon>Thermotogae</taxon>
        <taxon>Kosmotogales</taxon>
        <taxon>Kosmotogaceae</taxon>
        <taxon>Kosmotoga</taxon>
    </lineage>
</organism>
<dbReference type="NCBIfam" id="NF001567">
    <property type="entry name" value="PRK00389.1"/>
    <property type="match status" value="1"/>
</dbReference>
<gene>
    <name evidence="7" type="primary">gcvT</name>
    <name evidence="11" type="ordered locus">Kole_1622</name>
</gene>
<dbReference type="InterPro" id="IPR029043">
    <property type="entry name" value="GcvT/YgfZ_C"/>
</dbReference>
<accession>C5CF47</accession>
<dbReference type="InterPro" id="IPR028896">
    <property type="entry name" value="GcvT/YgfZ/DmdA"/>
</dbReference>
<dbReference type="HAMAP" id="MF_00259">
    <property type="entry name" value="GcvT"/>
    <property type="match status" value="1"/>
</dbReference>
<dbReference type="PIRSF" id="PIRSF006487">
    <property type="entry name" value="GcvT"/>
    <property type="match status" value="1"/>
</dbReference>
<dbReference type="NCBIfam" id="TIGR00528">
    <property type="entry name" value="gcvT"/>
    <property type="match status" value="1"/>
</dbReference>
<dbReference type="InterPro" id="IPR013977">
    <property type="entry name" value="GcvT_C"/>
</dbReference>
<dbReference type="eggNOG" id="COG0404">
    <property type="taxonomic scope" value="Bacteria"/>
</dbReference>
<comment type="similarity">
    <text evidence="1 7">Belongs to the GcvT family.</text>
</comment>
<evidence type="ECO:0000313" key="11">
    <source>
        <dbReference type="EMBL" id="ACR80312.1"/>
    </source>
</evidence>
<dbReference type="Gene3D" id="2.40.30.110">
    <property type="entry name" value="Aminomethyltransferase beta-barrel domains"/>
    <property type="match status" value="1"/>
</dbReference>
<dbReference type="OrthoDB" id="9774591at2"/>
<dbReference type="FunFam" id="3.30.70.1400:FF:000001">
    <property type="entry name" value="Aminomethyltransferase"/>
    <property type="match status" value="1"/>
</dbReference>
<evidence type="ECO:0000256" key="8">
    <source>
        <dbReference type="PIRSR" id="PIRSR006487-1"/>
    </source>
</evidence>
<dbReference type="FunFam" id="2.40.30.110:FF:000003">
    <property type="entry name" value="Aminomethyltransferase"/>
    <property type="match status" value="1"/>
</dbReference>
<proteinExistence type="inferred from homology"/>
<dbReference type="PANTHER" id="PTHR43757:SF2">
    <property type="entry name" value="AMINOMETHYLTRANSFERASE, MITOCHONDRIAL"/>
    <property type="match status" value="1"/>
</dbReference>